<keyword evidence="3" id="KW-1185">Reference proteome</keyword>
<feature type="compositionally biased region" description="Basic and acidic residues" evidence="1">
    <location>
        <begin position="414"/>
        <end position="424"/>
    </location>
</feature>
<dbReference type="AlphaFoldDB" id="A0A5C3F2T6"/>
<reference evidence="2 3" key="1">
    <citation type="submission" date="2018-03" db="EMBL/GenBank/DDBJ databases">
        <authorList>
            <person name="Guldener U."/>
        </authorList>
    </citation>
    <scope>NUCLEOTIDE SEQUENCE [LARGE SCALE GENOMIC DNA]</scope>
    <source>
        <strain evidence="2 3">DAOM196992</strain>
    </source>
</reference>
<dbReference type="OrthoDB" id="3363286at2759"/>
<evidence type="ECO:0000313" key="3">
    <source>
        <dbReference type="Proteomes" id="UP000323386"/>
    </source>
</evidence>
<dbReference type="EMBL" id="OOIP01000011">
    <property type="protein sequence ID" value="SPO38814.1"/>
    <property type="molecule type" value="Genomic_DNA"/>
</dbReference>
<feature type="region of interest" description="Disordered" evidence="1">
    <location>
        <begin position="162"/>
        <end position="190"/>
    </location>
</feature>
<dbReference type="Proteomes" id="UP000323386">
    <property type="component" value="Unassembled WGS sequence"/>
</dbReference>
<proteinExistence type="predicted"/>
<feature type="region of interest" description="Disordered" evidence="1">
    <location>
        <begin position="227"/>
        <end position="253"/>
    </location>
</feature>
<evidence type="ECO:0000313" key="2">
    <source>
        <dbReference type="EMBL" id="SPO38814.1"/>
    </source>
</evidence>
<gene>
    <name evidence="2" type="ORF">PSFLO_04293</name>
</gene>
<name>A0A5C3F2T6_9BASI</name>
<accession>A0A5C3F2T6</accession>
<feature type="region of interest" description="Disordered" evidence="1">
    <location>
        <begin position="401"/>
        <end position="428"/>
    </location>
</feature>
<protein>
    <submittedName>
        <fullName evidence="2">Uncharacterized protein</fullName>
    </submittedName>
</protein>
<sequence>MTVGDVEGVWPLGSRLWNAGRRRRRRGIGGLGHEAGVWPGLAGPGRASSSLLHTPCHGLFFAPPTPPTAFRRSRPYLLNLPFPHLTSPHLTSPRQATHPRAPARAANRHLTGHLHTMGSGRCHRCMVTAHDLVRSRGALARIPGPTRFLPQPHCAAAPLSSLARKPNQAPGTGQDGPSEEAKRGQGEEQAELELTQRLREAIGPLEDRWDGSPFHLMMQLKPVRLPKTASAHDGGGGGSSAGEGTKKKQDRSNQVILPDQLLHPRFSQRKLGKGMWVTLHKTILEAVESQGAYKPMAPQARFPPNLSDFITAQLQQRVVQEAALMKSRICTRRRQDVVETFSQLQRDHRRTGHQRGMTVIKTTSRDEARRLLASSIENDDDDDEGLQRRLDAVSSFEASCLDDTVAPAPTRPDAGADAHPRTSDDNDDDVGGYVLRQCAETVDVAVALWRLRIWIES</sequence>
<evidence type="ECO:0000256" key="1">
    <source>
        <dbReference type="SAM" id="MobiDB-lite"/>
    </source>
</evidence>
<organism evidence="2 3">
    <name type="scientific">Pseudozyma flocculosa</name>
    <dbReference type="NCBI Taxonomy" id="84751"/>
    <lineage>
        <taxon>Eukaryota</taxon>
        <taxon>Fungi</taxon>
        <taxon>Dikarya</taxon>
        <taxon>Basidiomycota</taxon>
        <taxon>Ustilaginomycotina</taxon>
        <taxon>Ustilaginomycetes</taxon>
        <taxon>Ustilaginales</taxon>
        <taxon>Ustilaginaceae</taxon>
        <taxon>Pseudozyma</taxon>
    </lineage>
</organism>